<dbReference type="EMBL" id="JGVR01000056">
    <property type="protein sequence ID" value="KEZ13698.1"/>
    <property type="molecule type" value="Genomic_DNA"/>
</dbReference>
<dbReference type="AlphaFoldDB" id="A0A084E6V6"/>
<organism evidence="1 2">
    <name type="scientific">Sphingobium yanoikuyae</name>
    <name type="common">Sphingomonas yanoikuyae</name>
    <dbReference type="NCBI Taxonomy" id="13690"/>
    <lineage>
        <taxon>Bacteria</taxon>
        <taxon>Pseudomonadati</taxon>
        <taxon>Pseudomonadota</taxon>
        <taxon>Alphaproteobacteria</taxon>
        <taxon>Sphingomonadales</taxon>
        <taxon>Sphingomonadaceae</taxon>
        <taxon>Sphingobium</taxon>
    </lineage>
</organism>
<protein>
    <submittedName>
        <fullName evidence="1">Uncharacterized protein</fullName>
    </submittedName>
</protein>
<name>A0A084E6V6_SPHYA</name>
<proteinExistence type="predicted"/>
<reference evidence="1 2" key="1">
    <citation type="submission" date="2014-03" db="EMBL/GenBank/DDBJ databases">
        <title>Genome sequence of Sphingobium yanoikuyae B1.</title>
        <authorList>
            <person name="Gan H.M."/>
            <person name="Gan H.Y."/>
            <person name="Savka M.A."/>
        </authorList>
    </citation>
    <scope>NUCLEOTIDE SEQUENCE [LARGE SCALE GENOMIC DNA]</scope>
    <source>
        <strain evidence="1 2">B1</strain>
    </source>
</reference>
<evidence type="ECO:0000313" key="1">
    <source>
        <dbReference type="EMBL" id="KEZ13698.1"/>
    </source>
</evidence>
<dbReference type="STRING" id="13690.AX777_01375"/>
<accession>A0A084E6V6</accession>
<dbReference type="Proteomes" id="UP000028534">
    <property type="component" value="Unassembled WGS sequence"/>
</dbReference>
<gene>
    <name evidence="1" type="ORF">CP98_04957</name>
</gene>
<comment type="caution">
    <text evidence="1">The sequence shown here is derived from an EMBL/GenBank/DDBJ whole genome shotgun (WGS) entry which is preliminary data.</text>
</comment>
<dbReference type="RefSeq" id="WP_037522725.1">
    <property type="nucleotide sequence ID" value="NZ_JGVR01000056.1"/>
</dbReference>
<sequence>MIRLFLPLLMLGVGPVAVVEEPMPTDALMRTLAEGDLAQARGDQAALAAAADNLNLLGARPAEGQDDLSTLWSQQAQAGGAVHAGPVYRGRALGPAYRRGSLAAGGRVTLRQLFLAGQRAQISVARATGIAASLSVRVRNADGGTLCAKPVAAPQADCAWLPLFTERYAIEIENGGSAPATFYLVIR</sequence>
<evidence type="ECO:0000313" key="2">
    <source>
        <dbReference type="Proteomes" id="UP000028534"/>
    </source>
</evidence>
<dbReference type="PATRIC" id="fig|13690.10.peg.5124"/>